<dbReference type="GO" id="GO:0006508">
    <property type="term" value="P:proteolysis"/>
    <property type="evidence" value="ECO:0007669"/>
    <property type="project" value="InterPro"/>
</dbReference>
<feature type="signal peptide" evidence="1">
    <location>
        <begin position="1"/>
        <end position="19"/>
    </location>
</feature>
<dbReference type="GO" id="GO:0004222">
    <property type="term" value="F:metalloendopeptidase activity"/>
    <property type="evidence" value="ECO:0007669"/>
    <property type="project" value="InterPro"/>
</dbReference>
<evidence type="ECO:0008006" key="4">
    <source>
        <dbReference type="Google" id="ProtNLM"/>
    </source>
</evidence>
<accession>A0AA39M427</accession>
<dbReference type="EMBL" id="JAUCMV010000002">
    <property type="protein sequence ID" value="KAK0420137.1"/>
    <property type="molecule type" value="Genomic_DNA"/>
</dbReference>
<feature type="chain" id="PRO_5041312387" description="Peptidase M13 N-terminal domain-containing protein" evidence="1">
    <location>
        <begin position="20"/>
        <end position="405"/>
    </location>
</feature>
<reference evidence="2" key="1">
    <citation type="submission" date="2023-06" db="EMBL/GenBank/DDBJ databases">
        <title>Genomic analysis of the entomopathogenic nematode Steinernema hermaphroditum.</title>
        <authorList>
            <person name="Schwarz E.M."/>
            <person name="Heppert J.K."/>
            <person name="Baniya A."/>
            <person name="Schwartz H.T."/>
            <person name="Tan C.-H."/>
            <person name="Antoshechkin I."/>
            <person name="Sternberg P.W."/>
            <person name="Goodrich-Blair H."/>
            <person name="Dillman A.R."/>
        </authorList>
    </citation>
    <scope>NUCLEOTIDE SEQUENCE</scope>
    <source>
        <strain evidence="2">PS9179</strain>
        <tissue evidence="2">Whole animal</tissue>
    </source>
</reference>
<keyword evidence="1" id="KW-0732">Signal</keyword>
<organism evidence="2 3">
    <name type="scientific">Steinernema hermaphroditum</name>
    <dbReference type="NCBI Taxonomy" id="289476"/>
    <lineage>
        <taxon>Eukaryota</taxon>
        <taxon>Metazoa</taxon>
        <taxon>Ecdysozoa</taxon>
        <taxon>Nematoda</taxon>
        <taxon>Chromadorea</taxon>
        <taxon>Rhabditida</taxon>
        <taxon>Tylenchina</taxon>
        <taxon>Panagrolaimomorpha</taxon>
        <taxon>Strongyloidoidea</taxon>
        <taxon>Steinernematidae</taxon>
        <taxon>Steinernema</taxon>
    </lineage>
</organism>
<dbReference type="PROSITE" id="PS51885">
    <property type="entry name" value="NEPRILYSIN"/>
    <property type="match status" value="1"/>
</dbReference>
<dbReference type="Proteomes" id="UP001175271">
    <property type="component" value="Unassembled WGS sequence"/>
</dbReference>
<evidence type="ECO:0000313" key="3">
    <source>
        <dbReference type="Proteomes" id="UP001175271"/>
    </source>
</evidence>
<name>A0AA39M427_9BILA</name>
<comment type="caution">
    <text evidence="2">The sequence shown here is derived from an EMBL/GenBank/DDBJ whole genome shotgun (WGS) entry which is preliminary data.</text>
</comment>
<dbReference type="InterPro" id="IPR000718">
    <property type="entry name" value="Peptidase_M13"/>
</dbReference>
<proteinExistence type="predicted"/>
<evidence type="ECO:0000313" key="2">
    <source>
        <dbReference type="EMBL" id="KAK0420137.1"/>
    </source>
</evidence>
<keyword evidence="3" id="KW-1185">Reference proteome</keyword>
<protein>
    <recommendedName>
        <fullName evidence="4">Peptidase M13 N-terminal domain-containing protein</fullName>
    </recommendedName>
</protein>
<evidence type="ECO:0000256" key="1">
    <source>
        <dbReference type="SAM" id="SignalP"/>
    </source>
</evidence>
<sequence length="405" mass="46812">MRLLVVSVLCLASISQCQQEHKFSSSVGPCDDFHEFVCNKDGNNGQSQLQQELRYGYKRTLNDCLLNYNDTILDFFDTLPGFDRAEAMKTRIIWEYYNLIYAKCIVNKNIIPFNTRNIELPETFEKVKQRVIEIIENSTSITDQQKKDITAELKAKKAILGLPLQVNFHDLLDQVTDFTQQFFDDLKKSTPLPSDCDANCTVSHYAKLLDKAYAMTNADKYITIRFTSGNETITIDLTRPYILTNSTYIYKNQANVAYFSPATLYVPSGRYSEAMKHVDKISFAFLFLQDAFKKLGNSLNNEAIDCYRSKNISDIDLVSIESFRIVADMLLEDENFADNPMKFGDVMDSYDTVQRFAIGMELYWCRNDSHSGNTYKYTQQFQDSFECKADQKMFSSQEDMCRLFY</sequence>
<dbReference type="AlphaFoldDB" id="A0AA39M427"/>
<gene>
    <name evidence="2" type="ORF">QR680_014536</name>
</gene>